<feature type="non-terminal residue" evidence="1">
    <location>
        <position position="1"/>
    </location>
</feature>
<feature type="non-terminal residue" evidence="1">
    <location>
        <position position="81"/>
    </location>
</feature>
<evidence type="ECO:0000313" key="1">
    <source>
        <dbReference type="EMBL" id="GMR51640.1"/>
    </source>
</evidence>
<accession>A0AAN5CWK4</accession>
<keyword evidence="2" id="KW-1185">Reference proteome</keyword>
<reference evidence="2" key="1">
    <citation type="submission" date="2022-10" db="EMBL/GenBank/DDBJ databases">
        <title>Genome assembly of Pristionchus species.</title>
        <authorList>
            <person name="Yoshida K."/>
            <person name="Sommer R.J."/>
        </authorList>
    </citation>
    <scope>NUCLEOTIDE SEQUENCE [LARGE SCALE GENOMIC DNA]</scope>
    <source>
        <strain evidence="2">RS5460</strain>
    </source>
</reference>
<gene>
    <name evidence="1" type="ORF">PMAYCL1PPCAC_21835</name>
</gene>
<proteinExistence type="predicted"/>
<name>A0AAN5CWK4_9BILA</name>
<dbReference type="Proteomes" id="UP001328107">
    <property type="component" value="Unassembled WGS sequence"/>
</dbReference>
<comment type="caution">
    <text evidence="1">The sequence shown here is derived from an EMBL/GenBank/DDBJ whole genome shotgun (WGS) entry which is preliminary data.</text>
</comment>
<protein>
    <submittedName>
        <fullName evidence="1">Uncharacterized protein</fullName>
    </submittedName>
</protein>
<dbReference type="EMBL" id="BTRK01000005">
    <property type="protein sequence ID" value="GMR51640.1"/>
    <property type="molecule type" value="Genomic_DNA"/>
</dbReference>
<dbReference type="AlphaFoldDB" id="A0AAN5CWK4"/>
<evidence type="ECO:0000313" key="2">
    <source>
        <dbReference type="Proteomes" id="UP001328107"/>
    </source>
</evidence>
<organism evidence="1 2">
    <name type="scientific">Pristionchus mayeri</name>
    <dbReference type="NCBI Taxonomy" id="1317129"/>
    <lineage>
        <taxon>Eukaryota</taxon>
        <taxon>Metazoa</taxon>
        <taxon>Ecdysozoa</taxon>
        <taxon>Nematoda</taxon>
        <taxon>Chromadorea</taxon>
        <taxon>Rhabditida</taxon>
        <taxon>Rhabditina</taxon>
        <taxon>Diplogasteromorpha</taxon>
        <taxon>Diplogasteroidea</taxon>
        <taxon>Neodiplogasteridae</taxon>
        <taxon>Pristionchus</taxon>
    </lineage>
</organism>
<sequence>QAASLMSSDNALCHFPLSMQRISEMGSAISGAMRWAEAAHSIFLQALELSAVSCNGAAGVQPCCGSQAILVTAVQPPAHTA</sequence>